<evidence type="ECO:0000313" key="1">
    <source>
        <dbReference type="EMBL" id="SDN93108.1"/>
    </source>
</evidence>
<sequence length="159" mass="18410">MVNLGLIDKYTLLPQPALILKLHKSQNKAKTILKIDANKTAWLQLFFHPSQPFGEVLFEAISGLNVKHICFDPTVLVSIYKLSLIDALTKWGESIWPSFKKWDGTFFFLVKNYSLEEVFTKWIKKFTHVCFKEKYDLRESKNSTTKINFNNSISLSTTT</sequence>
<reference evidence="1 2" key="1">
    <citation type="submission" date="2016-10" db="EMBL/GenBank/DDBJ databases">
        <authorList>
            <person name="de Groot N.N."/>
        </authorList>
    </citation>
    <scope>NUCLEOTIDE SEQUENCE [LARGE SCALE GENOMIC DNA]</scope>
    <source>
        <strain evidence="1 2">DSM 15269</strain>
    </source>
</reference>
<dbReference type="EMBL" id="FNIN01000012">
    <property type="protein sequence ID" value="SDN93108.1"/>
    <property type="molecule type" value="Genomic_DNA"/>
</dbReference>
<dbReference type="Proteomes" id="UP000199602">
    <property type="component" value="Unassembled WGS sequence"/>
</dbReference>
<accession>A0A1H0FEF7</accession>
<keyword evidence="2" id="KW-1185">Reference proteome</keyword>
<proteinExistence type="predicted"/>
<dbReference type="STRING" id="206665.SAMN04488516_11215"/>
<name>A0A1H0FEF7_9BACT</name>
<dbReference type="AlphaFoldDB" id="A0A1H0FEF7"/>
<dbReference type="OrthoDB" id="5456898at2"/>
<dbReference type="RefSeq" id="WP_092066062.1">
    <property type="nucleotide sequence ID" value="NZ_FNIN01000012.1"/>
</dbReference>
<gene>
    <name evidence="1" type="ORF">SAMN04488516_11215</name>
</gene>
<organism evidence="1 2">
    <name type="scientific">Desulfonauticus submarinus</name>
    <dbReference type="NCBI Taxonomy" id="206665"/>
    <lineage>
        <taxon>Bacteria</taxon>
        <taxon>Pseudomonadati</taxon>
        <taxon>Thermodesulfobacteriota</taxon>
        <taxon>Desulfovibrionia</taxon>
        <taxon>Desulfovibrionales</taxon>
        <taxon>Desulfonauticaceae</taxon>
        <taxon>Desulfonauticus</taxon>
    </lineage>
</organism>
<protein>
    <submittedName>
        <fullName evidence="1">Uncharacterized protein</fullName>
    </submittedName>
</protein>
<evidence type="ECO:0000313" key="2">
    <source>
        <dbReference type="Proteomes" id="UP000199602"/>
    </source>
</evidence>